<dbReference type="RefSeq" id="WP_125671389.1">
    <property type="nucleotide sequence ID" value="NZ_RCOS01000087.1"/>
</dbReference>
<proteinExistence type="inferred from homology"/>
<dbReference type="InterPro" id="IPR022398">
    <property type="entry name" value="Peptidase_S8_His-AS"/>
</dbReference>
<evidence type="ECO:0000256" key="5">
    <source>
        <dbReference type="RuleBase" id="RU003355"/>
    </source>
</evidence>
<evidence type="ECO:0000313" key="7">
    <source>
        <dbReference type="EMBL" id="RSN74682.1"/>
    </source>
</evidence>
<dbReference type="Gene3D" id="3.40.50.200">
    <property type="entry name" value="Peptidase S8/S53 domain"/>
    <property type="match status" value="2"/>
</dbReference>
<comment type="caution">
    <text evidence="7">The sequence shown here is derived from an EMBL/GenBank/DDBJ whole genome shotgun (WGS) entry which is preliminary data.</text>
</comment>
<keyword evidence="4 5" id="KW-0720">Serine protease</keyword>
<dbReference type="GO" id="GO:0004252">
    <property type="term" value="F:serine-type endopeptidase activity"/>
    <property type="evidence" value="ECO:0007669"/>
    <property type="project" value="InterPro"/>
</dbReference>
<dbReference type="InterPro" id="IPR023828">
    <property type="entry name" value="Peptidase_S8_Ser-AS"/>
</dbReference>
<dbReference type="OrthoDB" id="341609at2157"/>
<dbReference type="InterPro" id="IPR036852">
    <property type="entry name" value="Peptidase_S8/S53_dom_sf"/>
</dbReference>
<dbReference type="PROSITE" id="PS00136">
    <property type="entry name" value="SUBTILASE_ASP"/>
    <property type="match status" value="1"/>
</dbReference>
<feature type="domain" description="Peptidase S8/S53" evidence="6">
    <location>
        <begin position="216"/>
        <end position="279"/>
    </location>
</feature>
<dbReference type="PANTHER" id="PTHR43806:SF65">
    <property type="entry name" value="SERINE PROTEASE APRX"/>
    <property type="match status" value="1"/>
</dbReference>
<keyword evidence="8" id="KW-1185">Reference proteome</keyword>
<dbReference type="PRINTS" id="PR00723">
    <property type="entry name" value="SUBTILISIN"/>
</dbReference>
<dbReference type="CDD" id="cd15482">
    <property type="entry name" value="Sialidase_non-viral"/>
    <property type="match status" value="1"/>
</dbReference>
<accession>A0A3R9QW05</accession>
<evidence type="ECO:0000256" key="3">
    <source>
        <dbReference type="ARBA" id="ARBA00022801"/>
    </source>
</evidence>
<dbReference type="Pfam" id="PF00082">
    <property type="entry name" value="Peptidase_S8"/>
    <property type="match status" value="2"/>
</dbReference>
<dbReference type="SUPFAM" id="SSF52743">
    <property type="entry name" value="Subtilisin-like"/>
    <property type="match status" value="2"/>
</dbReference>
<evidence type="ECO:0000256" key="2">
    <source>
        <dbReference type="ARBA" id="ARBA00022670"/>
    </source>
</evidence>
<dbReference type="InterPro" id="IPR050131">
    <property type="entry name" value="Peptidase_S8_subtilisin-like"/>
</dbReference>
<keyword evidence="3 5" id="KW-0378">Hydrolase</keyword>
<dbReference type="PROSITE" id="PS00138">
    <property type="entry name" value="SUBTILASE_SER"/>
    <property type="match status" value="1"/>
</dbReference>
<dbReference type="Proteomes" id="UP000277582">
    <property type="component" value="Unassembled WGS sequence"/>
</dbReference>
<dbReference type="InterPro" id="IPR023827">
    <property type="entry name" value="Peptidase_S8_Asp-AS"/>
</dbReference>
<dbReference type="PANTHER" id="PTHR43806">
    <property type="entry name" value="PEPTIDASE S8"/>
    <property type="match status" value="1"/>
</dbReference>
<evidence type="ECO:0000313" key="8">
    <source>
        <dbReference type="Proteomes" id="UP000277582"/>
    </source>
</evidence>
<dbReference type="GO" id="GO:0006508">
    <property type="term" value="P:proteolysis"/>
    <property type="evidence" value="ECO:0007669"/>
    <property type="project" value="UniProtKB-KW"/>
</dbReference>
<dbReference type="PROSITE" id="PS51892">
    <property type="entry name" value="SUBTILASE"/>
    <property type="match status" value="1"/>
</dbReference>
<name>A0A3R9QW05_9CREN</name>
<dbReference type="InterPro" id="IPR000209">
    <property type="entry name" value="Peptidase_S8/S53_dom"/>
</dbReference>
<comment type="similarity">
    <text evidence="1 5">Belongs to the peptidase S8 family.</text>
</comment>
<evidence type="ECO:0000256" key="1">
    <source>
        <dbReference type="ARBA" id="ARBA00011073"/>
    </source>
</evidence>
<gene>
    <name evidence="7" type="ORF">D6D85_07460</name>
</gene>
<dbReference type="PROSITE" id="PS00137">
    <property type="entry name" value="SUBTILASE_HIS"/>
    <property type="match status" value="1"/>
</dbReference>
<dbReference type="EMBL" id="RCOS01000087">
    <property type="protein sequence ID" value="RSN74682.1"/>
    <property type="molecule type" value="Genomic_DNA"/>
</dbReference>
<protein>
    <recommendedName>
        <fullName evidence="6">Peptidase S8/S53 domain-containing protein</fullName>
    </recommendedName>
</protein>
<evidence type="ECO:0000259" key="6">
    <source>
        <dbReference type="Pfam" id="PF00082"/>
    </source>
</evidence>
<dbReference type="InterPro" id="IPR015500">
    <property type="entry name" value="Peptidase_S8_subtilisin-rel"/>
</dbReference>
<evidence type="ECO:0000256" key="4">
    <source>
        <dbReference type="ARBA" id="ARBA00022825"/>
    </source>
</evidence>
<organism evidence="7 8">
    <name type="scientific">Candidatus Methanodesulfokora washburnensis</name>
    <dbReference type="NCBI Taxonomy" id="2478471"/>
    <lineage>
        <taxon>Archaea</taxon>
        <taxon>Thermoproteota</taxon>
        <taxon>Candidatus Korarchaeia</taxon>
        <taxon>Candidatus Korarchaeia incertae sedis</taxon>
        <taxon>Candidatus Methanodesulfokora</taxon>
    </lineage>
</organism>
<keyword evidence="2 5" id="KW-0645">Protease</keyword>
<feature type="domain" description="Peptidase S8/S53" evidence="6">
    <location>
        <begin position="600"/>
        <end position="815"/>
    </location>
</feature>
<reference evidence="7 8" key="1">
    <citation type="submission" date="2018-10" db="EMBL/GenBank/DDBJ databases">
        <title>Co-occurring genomic capacity for anaerobic methane metabolism and dissimilatory sulfite reduction discovered in the Korarchaeota.</title>
        <authorList>
            <person name="Mckay L.J."/>
            <person name="Dlakic M."/>
            <person name="Fields M.W."/>
            <person name="Delmont T.O."/>
            <person name="Eren A.M."/>
            <person name="Jay Z.J."/>
            <person name="Klingelsmith K.B."/>
            <person name="Rusch D.B."/>
            <person name="Inskeep W.P."/>
        </authorList>
    </citation>
    <scope>NUCLEOTIDE SEQUENCE [LARGE SCALE GENOMIC DNA]</scope>
    <source>
        <strain evidence="7 8">MDKW</strain>
    </source>
</reference>
<sequence length="1636" mass="181012">MSRNGVGKVCILVLVSLLLFQTATPLYTQGDRTGGLQGSSVNQRTIEKTYDVKLITGDVVKVGLVNKTLQVLAIMPVDPTELNKGFRVFRDGKGLYVIPSNVDLRKFDIELFNVEYLVEEGYWNQSEIPVIIQMKREGYPSISSLIAERGGEIAPVYRLVPASAAKIPVNKARDVVKDLVSNAYMEKIWLDRKVHVHLNESVPLIGAPSVWSLYNGSGVKIAILDTGIDKNHEDFFFPNGTSKIKVEVDFTDDYDTFDHFGHGTHVASIAAGTGEKSIITPMVSEIQSAISRSYDDRFARISTNGTHIAMVWYSYYSGNWDIWFSLYDGHNWASPQQLTTDGNLDVYPFVTFLKDGRILVLWASNRTGNYQIWYKVYDNGVWSQDKHLTTGPDWHVYSPVTQLSNGSIAITYTSNASSNEDVWFAILNLDSSNTLNWVSNRRLTSANSTMWLYSSSIVQSPDGRIWAFIYDIYHFNFTTNIGGITQIYYNVSTDMGTTWSGGLLASGSGFVNPSAAVLPDGTMMLVFEGDDLARNITYTIWYMVYQNNTWSQPRILTPGKYLAVPSIVYAANLGKFCITAQNWINSDLENDIFLLTIPIFRGVAPGATLWNVKVLNRYGVGYEDWVISGIEYAALGPDGKANTGDEADIISMSLGASYWSDGTDPLSLACDRAVDLGRIVVVAAGNVAGYFTVGIPAASKKAITVGASTKQDEIAGFSSRGSTRDFRIKPDVVAPGYRIWAALARGSMIEKWAMNGRIPAIDVDGDGVYDYVRLSGTSMATPHVSGAAALIKQARGFDPNTVKNVLISTSKDLGYDVYTQGGGRINVPAAMETQLIPDPATFSLGGVAGGVYNFNITFRNTGTSWINITLSPSLKEVFYGYDMTDKVSLNSTELNIPAGGQKAVNVEINATSLPSGLYSGVVVTNYTVEGSDVHVIFGLLRMNVVHVRFLGLDGNPLGNAFVGAFKAYPSCEEMERGTARWTWGITDENGAIDLNLPWSGTYYIIGADWYKQYYADAYAVNKTNVTGDMSVTLDLRNAHKLSYSPPGHVIASLSDGLFYYYVNRTCMRGIAYAFWNWWYYPSVTDIYVTQTDLTLGLYYQYYDRKYINVVDPSTLISPELYAIAFSKTNVTKDEMLTYNEADLAKVIKEYRTALTPSIGALMHRDYVLILTDKGSGWTYPFGMPSLSWAISSPRQVTEYITPGMYWTGYDKRNDQPGVITPYFSYWAEEGYPIPGTYSIASNAHPLRPALRLGVYGDYLDVLGVFESPYLNTSKGEIYYKYEPLGSALLNLVVKRNGTVIYNRSTWGLIRTSLSISPPAEIEIDLRGESLMRLSGYAYMSTKFNISKGEGWWKLLDIIPYIEGLDMNNSHAPGNVTGHLVSGPIYPFNVKSVEYSLDDGKTWSTVQTQLIRINTLYGSILDYKFLLKNISEGNYVSIRVNFTDNKTISSFTVLRGFYIRSALPSVPMAEIAGAYVDKGVIKMAVYAECTSPITQIQYSVDGNITGAVPVGNVTATTVEIAINGTSYSDGMHTIGIRAFTSSGSGPWVYKRFYVRTLSNRYNLIAPFLPVPSSYRASDVARAIGPSVTLIAGWDTGKQRFFGYIPGVSKPEEDFLFSQGYGYFIHLTSPQRYVEVEG</sequence>